<protein>
    <recommendedName>
        <fullName evidence="5">DUF2062 domain-containing protein</fullName>
    </recommendedName>
</protein>
<evidence type="ECO:0000256" key="1">
    <source>
        <dbReference type="SAM" id="Coils"/>
    </source>
</evidence>
<keyword evidence="2" id="KW-0472">Membrane</keyword>
<proteinExistence type="predicted"/>
<keyword evidence="4" id="KW-1185">Reference proteome</keyword>
<feature type="transmembrane region" description="Helical" evidence="2">
    <location>
        <begin position="109"/>
        <end position="133"/>
    </location>
</feature>
<name>D3P8Q4_DEFDS</name>
<sequence length="608" mass="68474">MFIRKFFKILRGQNTFLQVLFASILGAVLGFTPGFVRAPGLTIFVIFLFLILNANLGIFLFVFAISKILFYLFIPLVFNIGVFLIDRAATSLFEYIVNTPVLALFGFEYYLTSGGFLIGIFLGILFGLIIFYLSKLFKMSETGLSESSPKFKKFKNSFVGKIIFWILFGSGKDIEETTTKRVLPIRITGVALVVVIIIGFFVFQQLFAGAMIKKFMVKGLERINGATVDVGSVDVSFNKGKLIINKLEICDPEKLDENVFSAKRIVADLSVNQLLLKRLRLDKVEVFDGELSSKRVKPGKIITPLKVSEKKVEKKTEKKTVVKDKGSLEDYISNAKDWKIKLAKIKNWYKKLKDLVARKKLKIEPKDKSYKEALKEKALAMGYQNVKASYLIKGAPVFAATLITANNIKASNYFKDETLAITIKEISTNPNLSTQAPEIVARSSKNTFYLNTVFNELSKTGGKNNIDISMNKVALNKALDVVKVKVPNQIKDGYVTLKGVGSFFSENDDVKLNLKLDVRLEDSLVAVPKLGDQKIKLLTFPVYLTGELDNPVVKVDTKTITDQLKGLWKNKLKSEVKRRLNEEKDKLKKKYQNKLENKVKRGLGDFLN</sequence>
<evidence type="ECO:0000313" key="4">
    <source>
        <dbReference type="Proteomes" id="UP000001520"/>
    </source>
</evidence>
<feature type="transmembrane region" description="Helical" evidence="2">
    <location>
        <begin position="69"/>
        <end position="89"/>
    </location>
</feature>
<dbReference type="Proteomes" id="UP000001520">
    <property type="component" value="Chromosome"/>
</dbReference>
<accession>D3P8Q4</accession>
<keyword evidence="1" id="KW-0175">Coiled coil</keyword>
<feature type="transmembrane region" description="Helical" evidence="2">
    <location>
        <begin position="40"/>
        <end position="62"/>
    </location>
</feature>
<keyword evidence="2" id="KW-0812">Transmembrane</keyword>
<feature type="coiled-coil region" evidence="1">
    <location>
        <begin position="570"/>
        <end position="601"/>
    </location>
</feature>
<keyword evidence="2" id="KW-1133">Transmembrane helix</keyword>
<dbReference type="STRING" id="639282.DEFDS_1638"/>
<dbReference type="EMBL" id="AP011529">
    <property type="protein sequence ID" value="BAI81094.1"/>
    <property type="molecule type" value="Genomic_DNA"/>
</dbReference>
<evidence type="ECO:0000313" key="3">
    <source>
        <dbReference type="EMBL" id="BAI81094.1"/>
    </source>
</evidence>
<feature type="transmembrane region" description="Helical" evidence="2">
    <location>
        <begin position="183"/>
        <end position="208"/>
    </location>
</feature>
<dbReference type="HOGENOM" id="CLU_456286_0_0_0"/>
<dbReference type="OrthoDB" id="5603519at2"/>
<organism evidence="3 4">
    <name type="scientific">Deferribacter desulfuricans (strain DSM 14783 / JCM 11476 / NBRC 101012 / SSM1)</name>
    <dbReference type="NCBI Taxonomy" id="639282"/>
    <lineage>
        <taxon>Bacteria</taxon>
        <taxon>Pseudomonadati</taxon>
        <taxon>Deferribacterota</taxon>
        <taxon>Deferribacteres</taxon>
        <taxon>Deferribacterales</taxon>
        <taxon>Deferribacteraceae</taxon>
        <taxon>Deferribacter</taxon>
    </lineage>
</organism>
<dbReference type="AlphaFoldDB" id="D3P8Q4"/>
<dbReference type="KEGG" id="ddf:DEFDS_1638"/>
<evidence type="ECO:0008006" key="5">
    <source>
        <dbReference type="Google" id="ProtNLM"/>
    </source>
</evidence>
<dbReference type="RefSeq" id="WP_013008340.1">
    <property type="nucleotide sequence ID" value="NC_013939.1"/>
</dbReference>
<evidence type="ECO:0000256" key="2">
    <source>
        <dbReference type="SAM" id="Phobius"/>
    </source>
</evidence>
<gene>
    <name evidence="3" type="ordered locus">DEFDS_1638</name>
</gene>
<dbReference type="eggNOG" id="COG0815">
    <property type="taxonomic scope" value="Bacteria"/>
</dbReference>
<reference evidence="3 4" key="1">
    <citation type="journal article" date="2010" name="DNA Res.">
        <title>Bacterial lifestyle in a deep-sea hydrothermal vent chimney revealed by the genome sequence of the thermophilic bacterium Deferribacter desulfuricans SSM1.</title>
        <authorList>
            <person name="Takaki Y."/>
            <person name="Shimamura S."/>
            <person name="Nakagawa S."/>
            <person name="Fukuhara Y."/>
            <person name="Horikawa H."/>
            <person name="Ankai A."/>
            <person name="Harada T."/>
            <person name="Hosoyama A."/>
            <person name="Oguchi A."/>
            <person name="Fukui S."/>
            <person name="Fujita N."/>
            <person name="Takami H."/>
            <person name="Takai K."/>
        </authorList>
    </citation>
    <scope>NUCLEOTIDE SEQUENCE [LARGE SCALE GENOMIC DNA]</scope>
    <source>
        <strain evidence="4">DSM 14783 / JCM 11476 / NBRC 101012 / SSM1</strain>
    </source>
</reference>